<name>A0A2T6ZE18_TUBBO</name>
<keyword evidence="1" id="KW-0732">Signal</keyword>
<dbReference type="Proteomes" id="UP000244722">
    <property type="component" value="Unassembled WGS sequence"/>
</dbReference>
<feature type="signal peptide" evidence="1">
    <location>
        <begin position="1"/>
        <end position="20"/>
    </location>
</feature>
<gene>
    <name evidence="2" type="ORF">B9Z19DRAFT_1068808</name>
</gene>
<evidence type="ECO:0000256" key="1">
    <source>
        <dbReference type="SAM" id="SignalP"/>
    </source>
</evidence>
<protein>
    <recommendedName>
        <fullName evidence="4">Apple domain-containing protein</fullName>
    </recommendedName>
</protein>
<dbReference type="OrthoDB" id="3562088at2759"/>
<evidence type="ECO:0000313" key="3">
    <source>
        <dbReference type="Proteomes" id="UP000244722"/>
    </source>
</evidence>
<organism evidence="2 3">
    <name type="scientific">Tuber borchii</name>
    <name type="common">White truffle</name>
    <dbReference type="NCBI Taxonomy" id="42251"/>
    <lineage>
        <taxon>Eukaryota</taxon>
        <taxon>Fungi</taxon>
        <taxon>Dikarya</taxon>
        <taxon>Ascomycota</taxon>
        <taxon>Pezizomycotina</taxon>
        <taxon>Pezizomycetes</taxon>
        <taxon>Pezizales</taxon>
        <taxon>Tuberaceae</taxon>
        <taxon>Tuber</taxon>
    </lineage>
</organism>
<accession>A0A2T6ZE18</accession>
<feature type="chain" id="PRO_5015648738" description="Apple domain-containing protein" evidence="1">
    <location>
        <begin position="21"/>
        <end position="242"/>
    </location>
</feature>
<keyword evidence="3" id="KW-1185">Reference proteome</keyword>
<reference evidence="2 3" key="1">
    <citation type="submission" date="2017-04" db="EMBL/GenBank/DDBJ databases">
        <title>Draft genome sequence of Tuber borchii Vittad., a whitish edible truffle.</title>
        <authorList>
            <consortium name="DOE Joint Genome Institute"/>
            <person name="Murat C."/>
            <person name="Kuo A."/>
            <person name="Barry K.W."/>
            <person name="Clum A."/>
            <person name="Dockter R.B."/>
            <person name="Fauchery L."/>
            <person name="Iotti M."/>
            <person name="Kohler A."/>
            <person name="Labutti K."/>
            <person name="Lindquist E.A."/>
            <person name="Lipzen A."/>
            <person name="Ohm R.A."/>
            <person name="Wang M."/>
            <person name="Grigoriev I.V."/>
            <person name="Zambonelli A."/>
            <person name="Martin F.M."/>
        </authorList>
    </citation>
    <scope>NUCLEOTIDE SEQUENCE [LARGE SCALE GENOMIC DNA]</scope>
    <source>
        <strain evidence="2 3">Tbo3840</strain>
    </source>
</reference>
<dbReference type="STRING" id="42251.A0A2T6ZE18"/>
<dbReference type="AlphaFoldDB" id="A0A2T6ZE18"/>
<dbReference type="EMBL" id="NESQ01000357">
    <property type="protein sequence ID" value="PUU73644.1"/>
    <property type="molecule type" value="Genomic_DNA"/>
</dbReference>
<evidence type="ECO:0008006" key="4">
    <source>
        <dbReference type="Google" id="ProtNLM"/>
    </source>
</evidence>
<proteinExistence type="predicted"/>
<sequence length="242" mass="25356">MQYKLISALLVLLAAAVVQGTPVAGSCNADNVLRALRRFSSEAIPFCSSYINVPTITTSTTYTAGTITTTATATLVVNKREAEEDIVFGLPVGDESLARRDGPAPALPSYVSQYPPERVSSACSCMTIPTLTATATIPVTATATQTQTVTGGSCDKTYNTYGNGSNNRVEIVPASSAKDCCQKCQARHDCVASAFVVSFCQHLVNQQATPGELVTPMCPLGVEDYHFGPPAPGLVYAGPCGY</sequence>
<comment type="caution">
    <text evidence="2">The sequence shown here is derived from an EMBL/GenBank/DDBJ whole genome shotgun (WGS) entry which is preliminary data.</text>
</comment>
<evidence type="ECO:0000313" key="2">
    <source>
        <dbReference type="EMBL" id="PUU73644.1"/>
    </source>
</evidence>
<dbReference type="PROSITE" id="PS51257">
    <property type="entry name" value="PROKAR_LIPOPROTEIN"/>
    <property type="match status" value="1"/>
</dbReference>